<evidence type="ECO:0000256" key="1">
    <source>
        <dbReference type="SAM" id="Phobius"/>
    </source>
</evidence>
<dbReference type="OrthoDB" id="5432744at2"/>
<keyword evidence="3" id="KW-1185">Reference proteome</keyword>
<dbReference type="Proteomes" id="UP000324298">
    <property type="component" value="Unassembled WGS sequence"/>
</dbReference>
<gene>
    <name evidence="2" type="ORF">ET418_05865</name>
</gene>
<keyword evidence="1" id="KW-1133">Transmembrane helix</keyword>
<reference evidence="2 3" key="1">
    <citation type="submission" date="2019-04" db="EMBL/GenBank/DDBJ databases">
        <title>Geobacter ruber sp. nov., ferric-reducing bacteria isolated from paddy soil.</title>
        <authorList>
            <person name="Xu Z."/>
            <person name="Masuda Y."/>
            <person name="Itoh H."/>
            <person name="Senoo K."/>
        </authorList>
    </citation>
    <scope>NUCLEOTIDE SEQUENCE [LARGE SCALE GENOMIC DNA]</scope>
    <source>
        <strain evidence="2 3">Red88</strain>
    </source>
</reference>
<keyword evidence="1" id="KW-0472">Membrane</keyword>
<evidence type="ECO:0000313" key="3">
    <source>
        <dbReference type="Proteomes" id="UP000324298"/>
    </source>
</evidence>
<dbReference type="SUPFAM" id="SSF48695">
    <property type="entry name" value="Multiheme cytochromes"/>
    <property type="match status" value="1"/>
</dbReference>
<dbReference type="EMBL" id="SRSD01000003">
    <property type="protein sequence ID" value="KAA0893340.1"/>
    <property type="molecule type" value="Genomic_DNA"/>
</dbReference>
<evidence type="ECO:0000313" key="2">
    <source>
        <dbReference type="EMBL" id="KAA0893340.1"/>
    </source>
</evidence>
<dbReference type="AlphaFoldDB" id="A0A5A9XKP6"/>
<feature type="transmembrane region" description="Helical" evidence="1">
    <location>
        <begin position="7"/>
        <end position="24"/>
    </location>
</feature>
<comment type="caution">
    <text evidence="2">The sequence shown here is derived from an EMBL/GenBank/DDBJ whole genome shotgun (WGS) entry which is preliminary data.</text>
</comment>
<accession>A0A5A9XKP6</accession>
<sequence length="88" mass="10112">MKIDKRDWLFIGLIVVVLGIFFAISGKEKTKFVPLDDKHKPFYDTFAQTGSKKEAEKGCETCHNEKGVPFPPNHPPKNRCLLCHKLKR</sequence>
<dbReference type="InterPro" id="IPR036280">
    <property type="entry name" value="Multihaem_cyt_sf"/>
</dbReference>
<dbReference type="RefSeq" id="WP_149306656.1">
    <property type="nucleotide sequence ID" value="NZ_SRSD01000003.1"/>
</dbReference>
<keyword evidence="1" id="KW-0812">Transmembrane</keyword>
<proteinExistence type="predicted"/>
<dbReference type="Gene3D" id="1.10.1130.20">
    <property type="match status" value="1"/>
</dbReference>
<organism evidence="2 3">
    <name type="scientific">Oryzomonas rubra</name>
    <dbReference type="NCBI Taxonomy" id="2509454"/>
    <lineage>
        <taxon>Bacteria</taxon>
        <taxon>Pseudomonadati</taxon>
        <taxon>Thermodesulfobacteriota</taxon>
        <taxon>Desulfuromonadia</taxon>
        <taxon>Geobacterales</taxon>
        <taxon>Geobacteraceae</taxon>
        <taxon>Oryzomonas</taxon>
    </lineage>
</organism>
<protein>
    <submittedName>
        <fullName evidence="2">Cytochrome C</fullName>
    </submittedName>
</protein>
<name>A0A5A9XKP6_9BACT</name>